<evidence type="ECO:0000256" key="9">
    <source>
        <dbReference type="ARBA" id="ARBA00022842"/>
    </source>
</evidence>
<dbReference type="PANTHER" id="PTHR30313:SF2">
    <property type="entry name" value="DNA PRIMASE"/>
    <property type="match status" value="1"/>
</dbReference>
<organism evidence="16 17">
    <name type="scientific">Thermosediminibacter litoriperuensis</name>
    <dbReference type="NCBI Taxonomy" id="291989"/>
    <lineage>
        <taxon>Bacteria</taxon>
        <taxon>Bacillati</taxon>
        <taxon>Bacillota</taxon>
        <taxon>Clostridia</taxon>
        <taxon>Thermosediminibacterales</taxon>
        <taxon>Thermosediminibacteraceae</taxon>
        <taxon>Thermosediminibacter</taxon>
    </lineage>
</organism>
<dbReference type="EC" id="2.7.7.101" evidence="12"/>
<dbReference type="GO" id="GO:0003899">
    <property type="term" value="F:DNA-directed RNA polymerase activity"/>
    <property type="evidence" value="ECO:0007669"/>
    <property type="project" value="UniProtKB-UniRule"/>
</dbReference>
<sequence>MGLYSEELIREVQNRADIVEIVSDYVSLKRSGENYVGLCPFHSEKTPSFTINPKKQLFYCFGCGAGGNIFSFLMKKENWTFPEALRWLAERVGVRLPEEGTWGKVSEAFKLKREILEINKLAAEFFHHNLINTAEGKRAREYLANRGIISETVEKFFLGYALPCWDGLIRFMRSKGVGDDALLKAGLIIPRRDGKGYYDRFRDRVIFPIKDITGGTVGFGGRILDKGEPKYLNSPETAVFTKREQLYGLPVVIKKGGASIILVEGYMDCISLHQNGFTQTVASLGTSLTEQQAKILKRYSEEVIIAYDADTAGQSATLRGIEILVKEGLKVRVLSLPEGKDPDEFIRTRGKDAFAEQLSSALDFVDYKLDLAGRGLDLRTRDGKIKFIKKAVSVIAGIESRVERELYVQKLSEELSIPRQALHEEINKTINKTTLPNIGLKYKNSQLRDNNKELTRLKALSGFHKAERDILRMMIEDDSARDKIMKNLTAHNFVNAKRRKIAEMIFEMVKRNEAVTPRGISLKLKDDQAAAAELANILMEPGNIDNGMVDALINRVKENYLKFAIKKIRNEIHQAEKIGEVKKAFSLLSTYHRLKLEIEQLKRDSSRKGGTR</sequence>
<dbReference type="SUPFAM" id="SSF57783">
    <property type="entry name" value="Zinc beta-ribbon"/>
    <property type="match status" value="1"/>
</dbReference>
<dbReference type="FunFam" id="3.90.580.10:FF:000001">
    <property type="entry name" value="DNA primase"/>
    <property type="match status" value="1"/>
</dbReference>
<comment type="similarity">
    <text evidence="12 13">Belongs to the DnaG primase family.</text>
</comment>
<keyword evidence="9" id="KW-0460">Magnesium</keyword>
<keyword evidence="10 12" id="KW-0238">DNA-binding</keyword>
<accession>A0A5S5ASF5</accession>
<evidence type="ECO:0000256" key="4">
    <source>
        <dbReference type="ARBA" id="ARBA00022695"/>
    </source>
</evidence>
<dbReference type="EMBL" id="VNHO01000011">
    <property type="protein sequence ID" value="TYP54963.1"/>
    <property type="molecule type" value="Genomic_DNA"/>
</dbReference>
<keyword evidence="4 12" id="KW-0548">Nucleotidyltransferase</keyword>
<dbReference type="NCBIfam" id="TIGR01391">
    <property type="entry name" value="dnaG"/>
    <property type="match status" value="1"/>
</dbReference>
<dbReference type="Pfam" id="PF01807">
    <property type="entry name" value="Zn_ribbon_DnaG"/>
    <property type="match status" value="1"/>
</dbReference>
<evidence type="ECO:0000256" key="7">
    <source>
        <dbReference type="ARBA" id="ARBA00022771"/>
    </source>
</evidence>
<evidence type="ECO:0000313" key="17">
    <source>
        <dbReference type="Proteomes" id="UP000322294"/>
    </source>
</evidence>
<evidence type="ECO:0000259" key="15">
    <source>
        <dbReference type="PROSITE" id="PS50880"/>
    </source>
</evidence>
<dbReference type="PIRSF" id="PIRSF002811">
    <property type="entry name" value="DnaG"/>
    <property type="match status" value="1"/>
</dbReference>
<dbReference type="InterPro" id="IPR037068">
    <property type="entry name" value="DNA_primase_core_N_sf"/>
</dbReference>
<dbReference type="SMART" id="SM00493">
    <property type="entry name" value="TOPRIM"/>
    <property type="match status" value="1"/>
</dbReference>
<dbReference type="GO" id="GO:0003677">
    <property type="term" value="F:DNA binding"/>
    <property type="evidence" value="ECO:0007669"/>
    <property type="project" value="UniProtKB-KW"/>
</dbReference>
<keyword evidence="2 12" id="KW-0639">Primosome</keyword>
<keyword evidence="1 12" id="KW-0240">DNA-directed RNA polymerase</keyword>
<dbReference type="GO" id="GO:0005524">
    <property type="term" value="F:ATP binding"/>
    <property type="evidence" value="ECO:0007669"/>
    <property type="project" value="InterPro"/>
</dbReference>
<comment type="cofactor">
    <cofactor evidence="12 13 14">
        <name>Zn(2+)</name>
        <dbReference type="ChEBI" id="CHEBI:29105"/>
    </cofactor>
    <text evidence="12 13 14">Binds 1 zinc ion per monomer.</text>
</comment>
<evidence type="ECO:0000256" key="10">
    <source>
        <dbReference type="ARBA" id="ARBA00023125"/>
    </source>
</evidence>
<evidence type="ECO:0000256" key="11">
    <source>
        <dbReference type="ARBA" id="ARBA00023163"/>
    </source>
</evidence>
<dbReference type="GO" id="GO:0008270">
    <property type="term" value="F:zinc ion binding"/>
    <property type="evidence" value="ECO:0007669"/>
    <property type="project" value="UniProtKB-UniRule"/>
</dbReference>
<reference evidence="16 17" key="1">
    <citation type="submission" date="2019-07" db="EMBL/GenBank/DDBJ databases">
        <title>Genomic Encyclopedia of Type Strains, Phase I: the one thousand microbial genomes (KMG-I) project.</title>
        <authorList>
            <person name="Kyrpides N."/>
        </authorList>
    </citation>
    <scope>NUCLEOTIDE SEQUENCE [LARGE SCALE GENOMIC DNA]</scope>
    <source>
        <strain evidence="16 17">DSM 16647</strain>
    </source>
</reference>
<comment type="function">
    <text evidence="12 13">RNA polymerase that catalyzes the synthesis of short RNA molecules used as primers for DNA polymerase during DNA replication.</text>
</comment>
<dbReference type="FunFam" id="3.40.1360.10:FF:000002">
    <property type="entry name" value="DNA primase"/>
    <property type="match status" value="1"/>
</dbReference>
<dbReference type="Pfam" id="PF10410">
    <property type="entry name" value="DnaB_bind"/>
    <property type="match status" value="1"/>
</dbReference>
<dbReference type="CDD" id="cd03364">
    <property type="entry name" value="TOPRIM_DnaG_primases"/>
    <property type="match status" value="1"/>
</dbReference>
<comment type="caution">
    <text evidence="16">The sequence shown here is derived from an EMBL/GenBank/DDBJ whole genome shotgun (WGS) entry which is preliminary data.</text>
</comment>
<keyword evidence="5 12" id="KW-0235">DNA replication</keyword>
<evidence type="ECO:0000256" key="12">
    <source>
        <dbReference type="HAMAP-Rule" id="MF_00974"/>
    </source>
</evidence>
<dbReference type="Proteomes" id="UP000322294">
    <property type="component" value="Unassembled WGS sequence"/>
</dbReference>
<dbReference type="InterPro" id="IPR030846">
    <property type="entry name" value="DnaG_bac"/>
</dbReference>
<dbReference type="InterPro" id="IPR050219">
    <property type="entry name" value="DnaG_primase"/>
</dbReference>
<dbReference type="InterPro" id="IPR006295">
    <property type="entry name" value="DNA_primase_DnaG"/>
</dbReference>
<evidence type="ECO:0000256" key="13">
    <source>
        <dbReference type="PIRNR" id="PIRNR002811"/>
    </source>
</evidence>
<dbReference type="InterPro" id="IPR016136">
    <property type="entry name" value="DNA_helicase_N/primase_C"/>
</dbReference>
<dbReference type="OrthoDB" id="9803773at2"/>
<dbReference type="Pfam" id="PF08275">
    <property type="entry name" value="DNAG_N"/>
    <property type="match status" value="1"/>
</dbReference>
<dbReference type="GO" id="GO:0003678">
    <property type="term" value="F:DNA helicase activity"/>
    <property type="evidence" value="ECO:0007669"/>
    <property type="project" value="InterPro"/>
</dbReference>
<comment type="domain">
    <text evidence="12">Contains an N-terminal zinc-binding domain, a central core domain that contains the primase activity, and a C-terminal DnaB-binding domain.</text>
</comment>
<dbReference type="InterPro" id="IPR034151">
    <property type="entry name" value="TOPRIM_DnaG_bac"/>
</dbReference>
<comment type="catalytic activity">
    <reaction evidence="12">
        <text>ssDNA + n NTP = ssDNA/pppN(pN)n-1 hybrid + (n-1) diphosphate.</text>
        <dbReference type="EC" id="2.7.7.101"/>
    </reaction>
</comment>
<dbReference type="Gene3D" id="1.10.860.10">
    <property type="entry name" value="DNAb Helicase, Chain A"/>
    <property type="match status" value="1"/>
</dbReference>
<dbReference type="InterPro" id="IPR002694">
    <property type="entry name" value="Znf_CHC2"/>
</dbReference>
<keyword evidence="8 12" id="KW-0862">Zinc</keyword>
<feature type="zinc finger region" description="CHC2-type" evidence="12 14">
    <location>
        <begin position="39"/>
        <end position="63"/>
    </location>
</feature>
<protein>
    <recommendedName>
        <fullName evidence="12 13">DNA primase</fullName>
        <ecNumber evidence="12">2.7.7.101</ecNumber>
    </recommendedName>
</protein>
<evidence type="ECO:0000256" key="3">
    <source>
        <dbReference type="ARBA" id="ARBA00022679"/>
    </source>
</evidence>
<keyword evidence="11 12" id="KW-0804">Transcription</keyword>
<dbReference type="Gene3D" id="3.90.580.10">
    <property type="entry name" value="Zinc finger, CHC2-type domain"/>
    <property type="match status" value="1"/>
</dbReference>
<dbReference type="FunFam" id="3.90.980.10:FF:000001">
    <property type="entry name" value="DNA primase"/>
    <property type="match status" value="1"/>
</dbReference>
<keyword evidence="17" id="KW-1185">Reference proteome</keyword>
<dbReference type="PANTHER" id="PTHR30313">
    <property type="entry name" value="DNA PRIMASE"/>
    <property type="match status" value="1"/>
</dbReference>
<dbReference type="GO" id="GO:0000428">
    <property type="term" value="C:DNA-directed RNA polymerase complex"/>
    <property type="evidence" value="ECO:0007669"/>
    <property type="project" value="UniProtKB-KW"/>
</dbReference>
<dbReference type="GO" id="GO:0006269">
    <property type="term" value="P:DNA replication, synthesis of primer"/>
    <property type="evidence" value="ECO:0007669"/>
    <property type="project" value="UniProtKB-UniRule"/>
</dbReference>
<gene>
    <name evidence="12" type="primary">dnaG</name>
    <name evidence="16" type="ORF">LZ11_01288</name>
</gene>
<evidence type="ECO:0000313" key="16">
    <source>
        <dbReference type="EMBL" id="TYP54963.1"/>
    </source>
</evidence>
<dbReference type="InterPro" id="IPR006171">
    <property type="entry name" value="TOPRIM_dom"/>
</dbReference>
<comment type="subunit">
    <text evidence="12">Monomer. Interacts with DnaB.</text>
</comment>
<dbReference type="Pfam" id="PF13155">
    <property type="entry name" value="Toprim_2"/>
    <property type="match status" value="1"/>
</dbReference>
<proteinExistence type="inferred from homology"/>
<evidence type="ECO:0000256" key="2">
    <source>
        <dbReference type="ARBA" id="ARBA00022515"/>
    </source>
</evidence>
<dbReference type="SMART" id="SM00400">
    <property type="entry name" value="ZnF_CHCC"/>
    <property type="match status" value="1"/>
</dbReference>
<evidence type="ECO:0000256" key="8">
    <source>
        <dbReference type="ARBA" id="ARBA00022833"/>
    </source>
</evidence>
<evidence type="ECO:0000256" key="14">
    <source>
        <dbReference type="PIRSR" id="PIRSR002811-1"/>
    </source>
</evidence>
<dbReference type="InterPro" id="IPR036977">
    <property type="entry name" value="DNA_primase_Znf_CHC2"/>
</dbReference>
<dbReference type="PROSITE" id="PS50880">
    <property type="entry name" value="TOPRIM"/>
    <property type="match status" value="1"/>
</dbReference>
<keyword evidence="7 12" id="KW-0863">Zinc-finger</keyword>
<dbReference type="Gene3D" id="3.90.980.10">
    <property type="entry name" value="DNA primase, catalytic core, N-terminal domain"/>
    <property type="match status" value="1"/>
</dbReference>
<dbReference type="AlphaFoldDB" id="A0A5S5ASF5"/>
<keyword evidence="6 12" id="KW-0479">Metal-binding</keyword>
<dbReference type="InterPro" id="IPR036185">
    <property type="entry name" value="DNA_heli_DnaB-like_N_sf"/>
</dbReference>
<dbReference type="Gene3D" id="3.40.1360.10">
    <property type="match status" value="1"/>
</dbReference>
<evidence type="ECO:0000256" key="5">
    <source>
        <dbReference type="ARBA" id="ARBA00022705"/>
    </source>
</evidence>
<dbReference type="GO" id="GO:0005737">
    <property type="term" value="C:cytoplasm"/>
    <property type="evidence" value="ECO:0007669"/>
    <property type="project" value="TreeGrafter"/>
</dbReference>
<dbReference type="GO" id="GO:1990077">
    <property type="term" value="C:primosome complex"/>
    <property type="evidence" value="ECO:0007669"/>
    <property type="project" value="UniProtKB-KW"/>
</dbReference>
<dbReference type="InterPro" id="IPR013264">
    <property type="entry name" value="DNAG_N"/>
</dbReference>
<evidence type="ECO:0000256" key="1">
    <source>
        <dbReference type="ARBA" id="ARBA00022478"/>
    </source>
</evidence>
<keyword evidence="3 12" id="KW-0808">Transferase</keyword>
<dbReference type="RefSeq" id="WP_148867048.1">
    <property type="nucleotide sequence ID" value="NZ_VNHO01000011.1"/>
</dbReference>
<dbReference type="SUPFAM" id="SSF56731">
    <property type="entry name" value="DNA primase core"/>
    <property type="match status" value="1"/>
</dbReference>
<dbReference type="InterPro" id="IPR019475">
    <property type="entry name" value="DNA_primase_DnaB-bd"/>
</dbReference>
<evidence type="ECO:0000256" key="6">
    <source>
        <dbReference type="ARBA" id="ARBA00022723"/>
    </source>
</evidence>
<dbReference type="SUPFAM" id="SSF48024">
    <property type="entry name" value="N-terminal domain of DnaB helicase"/>
    <property type="match status" value="1"/>
</dbReference>
<name>A0A5S5ASF5_9FIRM</name>
<feature type="domain" description="Toprim" evidence="15">
    <location>
        <begin position="258"/>
        <end position="339"/>
    </location>
</feature>
<dbReference type="HAMAP" id="MF_00974">
    <property type="entry name" value="DNA_primase_DnaG"/>
    <property type="match status" value="1"/>
</dbReference>